<dbReference type="PROSITE" id="PS50893">
    <property type="entry name" value="ABC_TRANSPORTER_2"/>
    <property type="match status" value="1"/>
</dbReference>
<evidence type="ECO:0000313" key="11">
    <source>
        <dbReference type="EMBL" id="MFD2759209.1"/>
    </source>
</evidence>
<dbReference type="Proteomes" id="UP001597492">
    <property type="component" value="Unassembled WGS sequence"/>
</dbReference>
<proteinExistence type="predicted"/>
<feature type="transmembrane region" description="Helical" evidence="8">
    <location>
        <begin position="199"/>
        <end position="220"/>
    </location>
</feature>
<evidence type="ECO:0000256" key="5">
    <source>
        <dbReference type="ARBA" id="ARBA00022989"/>
    </source>
</evidence>
<dbReference type="Gene3D" id="1.20.1560.10">
    <property type="entry name" value="ABC transporter type 1, transmembrane domain"/>
    <property type="match status" value="1"/>
</dbReference>
<dbReference type="Gene3D" id="3.40.50.300">
    <property type="entry name" value="P-loop containing nucleotide triphosphate hydrolases"/>
    <property type="match status" value="1"/>
</dbReference>
<dbReference type="PROSITE" id="PS00211">
    <property type="entry name" value="ABC_TRANSPORTER_1"/>
    <property type="match status" value="1"/>
</dbReference>
<reference evidence="12" key="1">
    <citation type="journal article" date="2019" name="Int. J. Syst. Evol. Microbiol.">
        <title>The Global Catalogue of Microorganisms (GCM) 10K type strain sequencing project: providing services to taxonomists for standard genome sequencing and annotation.</title>
        <authorList>
            <consortium name="The Broad Institute Genomics Platform"/>
            <consortium name="The Broad Institute Genome Sequencing Center for Infectious Disease"/>
            <person name="Wu L."/>
            <person name="Ma J."/>
        </authorList>
    </citation>
    <scope>NUCLEOTIDE SEQUENCE [LARGE SCALE GENOMIC DNA]</scope>
    <source>
        <strain evidence="12">TISTR 1514</strain>
    </source>
</reference>
<dbReference type="RefSeq" id="WP_222828675.1">
    <property type="nucleotide sequence ID" value="NZ_JBHUNE010000009.1"/>
</dbReference>
<dbReference type="InterPro" id="IPR027417">
    <property type="entry name" value="P-loop_NTPase"/>
</dbReference>
<feature type="transmembrane region" description="Helical" evidence="8">
    <location>
        <begin position="42"/>
        <end position="64"/>
    </location>
</feature>
<evidence type="ECO:0000256" key="8">
    <source>
        <dbReference type="SAM" id="Phobius"/>
    </source>
</evidence>
<keyword evidence="3" id="KW-0547">Nucleotide-binding</keyword>
<dbReference type="InterPro" id="IPR017871">
    <property type="entry name" value="ABC_transporter-like_CS"/>
</dbReference>
<evidence type="ECO:0000313" key="12">
    <source>
        <dbReference type="Proteomes" id="UP001597492"/>
    </source>
</evidence>
<keyword evidence="2 8" id="KW-0812">Transmembrane</keyword>
<evidence type="ECO:0000259" key="9">
    <source>
        <dbReference type="PROSITE" id="PS50893"/>
    </source>
</evidence>
<dbReference type="GO" id="GO:0005524">
    <property type="term" value="F:ATP binding"/>
    <property type="evidence" value="ECO:0007669"/>
    <property type="project" value="UniProtKB-KW"/>
</dbReference>
<comment type="subcellular location">
    <subcellularLocation>
        <location evidence="1">Cell membrane</location>
        <topology evidence="1">Multi-pass membrane protein</topology>
    </subcellularLocation>
</comment>
<dbReference type="SMART" id="SM00382">
    <property type="entry name" value="AAA"/>
    <property type="match status" value="1"/>
</dbReference>
<feature type="domain" description="ABC transporter" evidence="9">
    <location>
        <begin position="382"/>
        <end position="611"/>
    </location>
</feature>
<dbReference type="InterPro" id="IPR003593">
    <property type="entry name" value="AAA+_ATPase"/>
</dbReference>
<keyword evidence="6 8" id="KW-0472">Membrane</keyword>
<dbReference type="PANTHER" id="PTHR24221">
    <property type="entry name" value="ATP-BINDING CASSETTE SUB-FAMILY B"/>
    <property type="match status" value="1"/>
</dbReference>
<dbReference type="PANTHER" id="PTHR24221:SF654">
    <property type="entry name" value="ATP-BINDING CASSETTE SUB-FAMILY B MEMBER 6"/>
    <property type="match status" value="1"/>
</dbReference>
<evidence type="ECO:0000256" key="4">
    <source>
        <dbReference type="ARBA" id="ARBA00022840"/>
    </source>
</evidence>
<evidence type="ECO:0000256" key="7">
    <source>
        <dbReference type="SAM" id="MobiDB-lite"/>
    </source>
</evidence>
<evidence type="ECO:0000256" key="1">
    <source>
        <dbReference type="ARBA" id="ARBA00004651"/>
    </source>
</evidence>
<sequence>MLRDAPRGAWLAVVASWIRTASLAAAAVAAGLLVDAALAERSIVPAALWSATLATVGALAGAVAEAIPGRMQGVEEATWRARVMAAGMRGTIRVAESRHGGPASHGGPTGHGAPANHGSPTTHGKPSKPATATRQTPAPGAPQAHPARAAEGEIADAATGAVEKIGGYRATFLAPTFASFTAPLAVLVAWAIGVDWRSALALAVFVALVPIVIAGASKLLRGSNAEYRRREAQAAARYLELLEGLGTIKVLGAFDRVWREYAKSARNAMAELGRLLARNQTTIIVNDAVFGLLMSGAAIALILAGTAAGSLTAGSALAGVLLTVLLVEPIDRVGRTFYVGLAGRARRDQVERMLPADGERHADARPGTSAVSQPDPSAPADLDLRGIEVLHPGGTAALRGVDLRIPAGARVSLVGSTGAGKSTLLRVIAGLQAPTAGEVRVGGAPQTSADLRANMTLVAQHAGLLSTTVADNLRLAAPNASDAELRDALDRAHLGAELEQRGLDAPVGNAGAHLSGGQRRRLTLARALLRERPVLLLDEATADLDRRTEALVRETLREAAVGRTVVQVAHRLAMTVDSDLVVVLDGGRIVDQGTPAELRARGGYYRDALAAEATE</sequence>
<comment type="caution">
    <text evidence="11">The sequence shown here is derived from an EMBL/GenBank/DDBJ whole genome shotgun (WGS) entry which is preliminary data.</text>
</comment>
<protein>
    <submittedName>
        <fullName evidence="11">ATP-binding cassette domain-containing protein</fullName>
    </submittedName>
</protein>
<dbReference type="SUPFAM" id="SSF52540">
    <property type="entry name" value="P-loop containing nucleoside triphosphate hydrolases"/>
    <property type="match status" value="1"/>
</dbReference>
<dbReference type="InterPro" id="IPR003439">
    <property type="entry name" value="ABC_transporter-like_ATP-bd"/>
</dbReference>
<evidence type="ECO:0000256" key="3">
    <source>
        <dbReference type="ARBA" id="ARBA00022741"/>
    </source>
</evidence>
<keyword evidence="4 11" id="KW-0067">ATP-binding</keyword>
<dbReference type="SUPFAM" id="SSF90123">
    <property type="entry name" value="ABC transporter transmembrane region"/>
    <property type="match status" value="1"/>
</dbReference>
<dbReference type="EMBL" id="JBHUNE010000009">
    <property type="protein sequence ID" value="MFD2759209.1"/>
    <property type="molecule type" value="Genomic_DNA"/>
</dbReference>
<evidence type="ECO:0000256" key="6">
    <source>
        <dbReference type="ARBA" id="ARBA00023136"/>
    </source>
</evidence>
<organism evidence="11 12">
    <name type="scientific">Gulosibacter faecalis</name>
    <dbReference type="NCBI Taxonomy" id="272240"/>
    <lineage>
        <taxon>Bacteria</taxon>
        <taxon>Bacillati</taxon>
        <taxon>Actinomycetota</taxon>
        <taxon>Actinomycetes</taxon>
        <taxon>Micrococcales</taxon>
        <taxon>Microbacteriaceae</taxon>
        <taxon>Gulosibacter</taxon>
    </lineage>
</organism>
<feature type="transmembrane region" description="Helical" evidence="8">
    <location>
        <begin position="283"/>
        <end position="304"/>
    </location>
</feature>
<feature type="region of interest" description="Disordered" evidence="7">
    <location>
        <begin position="96"/>
        <end position="150"/>
    </location>
</feature>
<name>A0ABW5V096_9MICO</name>
<feature type="transmembrane region" description="Helical" evidence="8">
    <location>
        <begin position="172"/>
        <end position="193"/>
    </location>
</feature>
<dbReference type="PROSITE" id="PS50929">
    <property type="entry name" value="ABC_TM1F"/>
    <property type="match status" value="1"/>
</dbReference>
<feature type="compositionally biased region" description="Polar residues" evidence="7">
    <location>
        <begin position="118"/>
        <end position="136"/>
    </location>
</feature>
<evidence type="ECO:0000256" key="2">
    <source>
        <dbReference type="ARBA" id="ARBA00022692"/>
    </source>
</evidence>
<keyword evidence="5 8" id="KW-1133">Transmembrane helix</keyword>
<keyword evidence="12" id="KW-1185">Reference proteome</keyword>
<gene>
    <name evidence="11" type="ORF">ACFSW7_12565</name>
</gene>
<feature type="domain" description="ABC transmembrane type-1" evidence="10">
    <location>
        <begin position="152"/>
        <end position="342"/>
    </location>
</feature>
<dbReference type="InterPro" id="IPR039421">
    <property type="entry name" value="Type_1_exporter"/>
</dbReference>
<dbReference type="InterPro" id="IPR011527">
    <property type="entry name" value="ABC1_TM_dom"/>
</dbReference>
<dbReference type="Pfam" id="PF00005">
    <property type="entry name" value="ABC_tran"/>
    <property type="match status" value="1"/>
</dbReference>
<evidence type="ECO:0000259" key="10">
    <source>
        <dbReference type="PROSITE" id="PS50929"/>
    </source>
</evidence>
<accession>A0ABW5V096</accession>
<feature type="region of interest" description="Disordered" evidence="7">
    <location>
        <begin position="357"/>
        <end position="378"/>
    </location>
</feature>
<dbReference type="Pfam" id="PF00664">
    <property type="entry name" value="ABC_membrane"/>
    <property type="match status" value="1"/>
</dbReference>
<dbReference type="InterPro" id="IPR036640">
    <property type="entry name" value="ABC1_TM_sf"/>
</dbReference>